<dbReference type="Proteomes" id="UP000095283">
    <property type="component" value="Unplaced"/>
</dbReference>
<dbReference type="WBParaSite" id="Hba_13936">
    <property type="protein sequence ID" value="Hba_13936"/>
    <property type="gene ID" value="Hba_13936"/>
</dbReference>
<dbReference type="AlphaFoldDB" id="A0A1I7X8W4"/>
<evidence type="ECO:0000313" key="2">
    <source>
        <dbReference type="WBParaSite" id="Hba_13936"/>
    </source>
</evidence>
<evidence type="ECO:0000313" key="1">
    <source>
        <dbReference type="Proteomes" id="UP000095283"/>
    </source>
</evidence>
<sequence length="132" mass="15203">MNFSASNIVIYSLFGTRFRQMCVVLLCGKNSRCIGWLRTGSIWVKKGFIYTIFVIFRVLVTNSGRCFFRVIVSDWDARDAVTRRTSLDASTALISAKSSRRWSKRSAEERSRRDTVVYLHVPIKMDLQKPAL</sequence>
<reference evidence="2" key="1">
    <citation type="submission" date="2016-11" db="UniProtKB">
        <authorList>
            <consortium name="WormBaseParasite"/>
        </authorList>
    </citation>
    <scope>IDENTIFICATION</scope>
</reference>
<name>A0A1I7X8W4_HETBA</name>
<organism evidence="1 2">
    <name type="scientific">Heterorhabditis bacteriophora</name>
    <name type="common">Entomopathogenic nematode worm</name>
    <dbReference type="NCBI Taxonomy" id="37862"/>
    <lineage>
        <taxon>Eukaryota</taxon>
        <taxon>Metazoa</taxon>
        <taxon>Ecdysozoa</taxon>
        <taxon>Nematoda</taxon>
        <taxon>Chromadorea</taxon>
        <taxon>Rhabditida</taxon>
        <taxon>Rhabditina</taxon>
        <taxon>Rhabditomorpha</taxon>
        <taxon>Strongyloidea</taxon>
        <taxon>Heterorhabditidae</taxon>
        <taxon>Heterorhabditis</taxon>
    </lineage>
</organism>
<keyword evidence="1" id="KW-1185">Reference proteome</keyword>
<protein>
    <submittedName>
        <fullName evidence="2">Secreted protein</fullName>
    </submittedName>
</protein>
<proteinExistence type="predicted"/>
<accession>A0A1I7X8W4</accession>